<dbReference type="PRINTS" id="PR00344">
    <property type="entry name" value="BCTRLSENSOR"/>
</dbReference>
<gene>
    <name evidence="14" type="ORF">J2Z31_001385</name>
</gene>
<evidence type="ECO:0000256" key="1">
    <source>
        <dbReference type="ARBA" id="ARBA00000085"/>
    </source>
</evidence>
<dbReference type="SMART" id="SM00387">
    <property type="entry name" value="HATPase_c"/>
    <property type="match status" value="1"/>
</dbReference>
<dbReference type="InterPro" id="IPR013767">
    <property type="entry name" value="PAS_fold"/>
</dbReference>
<feature type="domain" description="Histidine kinase" evidence="11">
    <location>
        <begin position="462"/>
        <end position="677"/>
    </location>
</feature>
<dbReference type="PROSITE" id="PS50112">
    <property type="entry name" value="PAS"/>
    <property type="match status" value="1"/>
</dbReference>
<dbReference type="InterPro" id="IPR004358">
    <property type="entry name" value="Sig_transdc_His_kin-like_C"/>
</dbReference>
<feature type="transmembrane region" description="Helical" evidence="10">
    <location>
        <begin position="51"/>
        <end position="74"/>
    </location>
</feature>
<evidence type="ECO:0000313" key="14">
    <source>
        <dbReference type="EMBL" id="MBP2234893.1"/>
    </source>
</evidence>
<comment type="catalytic activity">
    <reaction evidence="1">
        <text>ATP + protein L-histidine = ADP + protein N-phospho-L-histidine.</text>
        <dbReference type="EC" id="2.7.13.3"/>
    </reaction>
</comment>
<dbReference type="Gene3D" id="3.30.450.20">
    <property type="entry name" value="PAS domain"/>
    <property type="match status" value="1"/>
</dbReference>
<dbReference type="Pfam" id="PF00989">
    <property type="entry name" value="PAS"/>
    <property type="match status" value="1"/>
</dbReference>
<keyword evidence="10" id="KW-1133">Transmembrane helix</keyword>
<evidence type="ECO:0000256" key="3">
    <source>
        <dbReference type="ARBA" id="ARBA00022553"/>
    </source>
</evidence>
<dbReference type="InterPro" id="IPR000014">
    <property type="entry name" value="PAS"/>
</dbReference>
<evidence type="ECO:0000259" key="13">
    <source>
        <dbReference type="PROSITE" id="PS50113"/>
    </source>
</evidence>
<dbReference type="InterPro" id="IPR003594">
    <property type="entry name" value="HATPase_dom"/>
</dbReference>
<dbReference type="NCBIfam" id="TIGR00229">
    <property type="entry name" value="sensory_box"/>
    <property type="match status" value="1"/>
</dbReference>
<evidence type="ECO:0000256" key="7">
    <source>
        <dbReference type="ARBA" id="ARBA00022840"/>
    </source>
</evidence>
<dbReference type="InterPro" id="IPR000700">
    <property type="entry name" value="PAS-assoc_C"/>
</dbReference>
<keyword evidence="5" id="KW-0547">Nucleotide-binding</keyword>
<dbReference type="InterPro" id="IPR001610">
    <property type="entry name" value="PAC"/>
</dbReference>
<dbReference type="PROSITE" id="PS50109">
    <property type="entry name" value="HIS_KIN"/>
    <property type="match status" value="1"/>
</dbReference>
<dbReference type="CDD" id="cd00130">
    <property type="entry name" value="PAS"/>
    <property type="match status" value="1"/>
</dbReference>
<evidence type="ECO:0000259" key="11">
    <source>
        <dbReference type="PROSITE" id="PS50109"/>
    </source>
</evidence>
<dbReference type="SMART" id="SM00086">
    <property type="entry name" value="PAC"/>
    <property type="match status" value="1"/>
</dbReference>
<keyword evidence="7" id="KW-0067">ATP-binding</keyword>
<feature type="region of interest" description="Disordered" evidence="9">
    <location>
        <begin position="1"/>
        <end position="41"/>
    </location>
</feature>
<accession>A0ABS4QW78</accession>
<dbReference type="EC" id="2.7.13.3" evidence="2"/>
<dbReference type="InterPro" id="IPR035965">
    <property type="entry name" value="PAS-like_dom_sf"/>
</dbReference>
<evidence type="ECO:0000256" key="2">
    <source>
        <dbReference type="ARBA" id="ARBA00012438"/>
    </source>
</evidence>
<sequence length="686" mass="74904">MGFHNREVRPAEFEEAVRRSRGGTLKEREGTASGEDPWSTDIKEQGRRTDLLSLVPLAAIVALVALVAALVWIVSRSEAEQARTKLATDALWVEQTLRFQLSVDEDMLVRLALDASGGTPADVLDARARIHIANNPEVLSIVWHDATGDVLRAVPGLDSPPDQRLVDRMVHSRAVSARPVFSAVGAQRFTMGVLLQGGAGIVTATISVPLMLERHIPWWIAEQYSVELADAGGSVIARRAKRTPDPQNPTHTISFDPPLPGTVLRIASYEPPAAFVNTLLVAVIAGLAIFAILALLTLYRSAQRRRRAEERLEGEMAFRRSMEESLTVGLRAKDHAGRVLYVNSAFCNLVGWPAAELVGRTPPMPYWSPERLEETLARQRALTEGGSVSQSFETRFRRADGSQIDVQVYEAPLIDANGRHRGWMGSIIDITDTKRAARLARAQDESMARTGRLVTLGEMASTLAHELNQPLSAIASYAAGLANLLQRGKADPSVLGPAVEKLSVQANRAGQIIRRIQDFVKKREPRFGRLSLRDVVTGTIGFLLADARENRVRIVPELTDVGDVMADRILLEQVLVNLIRNGMEAMADGRRTGDRLTVRLLKSSDGNAFIEIEDQGAGIAPEVAGRLFDAFTSTKEQGMGMGLNICRSIVELHRGHLAHRAGATGGTVFTVTLPLADDMQEAVGYR</sequence>
<evidence type="ECO:0000256" key="4">
    <source>
        <dbReference type="ARBA" id="ARBA00022679"/>
    </source>
</evidence>
<dbReference type="EMBL" id="JAGILA010000002">
    <property type="protein sequence ID" value="MBP2234893.1"/>
    <property type="molecule type" value="Genomic_DNA"/>
</dbReference>
<dbReference type="RefSeq" id="WP_209601162.1">
    <property type="nucleotide sequence ID" value="NZ_JAGILA010000002.1"/>
</dbReference>
<dbReference type="SUPFAM" id="SSF55785">
    <property type="entry name" value="PYP-like sensor domain (PAS domain)"/>
    <property type="match status" value="1"/>
</dbReference>
<evidence type="ECO:0000313" key="15">
    <source>
        <dbReference type="Proteomes" id="UP000730739"/>
    </source>
</evidence>
<dbReference type="GO" id="GO:0004673">
    <property type="term" value="F:protein histidine kinase activity"/>
    <property type="evidence" value="ECO:0007669"/>
    <property type="project" value="UniProtKB-EC"/>
</dbReference>
<protein>
    <recommendedName>
        <fullName evidence="2">histidine kinase</fullName>
        <ecNumber evidence="2">2.7.13.3</ecNumber>
    </recommendedName>
</protein>
<keyword evidence="15" id="KW-1185">Reference proteome</keyword>
<feature type="compositionally biased region" description="Basic and acidic residues" evidence="9">
    <location>
        <begin position="1"/>
        <end position="30"/>
    </location>
</feature>
<organism evidence="14 15">
    <name type="scientific">Sinorhizobium kostiense</name>
    <dbReference type="NCBI Taxonomy" id="76747"/>
    <lineage>
        <taxon>Bacteria</taxon>
        <taxon>Pseudomonadati</taxon>
        <taxon>Pseudomonadota</taxon>
        <taxon>Alphaproteobacteria</taxon>
        <taxon>Hyphomicrobiales</taxon>
        <taxon>Rhizobiaceae</taxon>
        <taxon>Sinorhizobium/Ensifer group</taxon>
        <taxon>Sinorhizobium</taxon>
    </lineage>
</organism>
<dbReference type="InterPro" id="IPR005467">
    <property type="entry name" value="His_kinase_dom"/>
</dbReference>
<reference evidence="14 15" key="1">
    <citation type="submission" date="2021-03" db="EMBL/GenBank/DDBJ databases">
        <title>Genomic Encyclopedia of Type Strains, Phase IV (KMG-IV): sequencing the most valuable type-strain genomes for metagenomic binning, comparative biology and taxonomic classification.</title>
        <authorList>
            <person name="Goeker M."/>
        </authorList>
    </citation>
    <scope>NUCLEOTIDE SEQUENCE [LARGE SCALE GENOMIC DNA]</scope>
    <source>
        <strain evidence="14 15">DSM 13372</strain>
    </source>
</reference>
<keyword evidence="3" id="KW-0597">Phosphoprotein</keyword>
<evidence type="ECO:0000256" key="6">
    <source>
        <dbReference type="ARBA" id="ARBA00022777"/>
    </source>
</evidence>
<evidence type="ECO:0000256" key="5">
    <source>
        <dbReference type="ARBA" id="ARBA00022741"/>
    </source>
</evidence>
<proteinExistence type="predicted"/>
<dbReference type="CDD" id="cd00082">
    <property type="entry name" value="HisKA"/>
    <property type="match status" value="1"/>
</dbReference>
<dbReference type="PANTHER" id="PTHR43065">
    <property type="entry name" value="SENSOR HISTIDINE KINASE"/>
    <property type="match status" value="1"/>
</dbReference>
<dbReference type="SMART" id="SM00388">
    <property type="entry name" value="HisKA"/>
    <property type="match status" value="1"/>
</dbReference>
<name>A0ABS4QW78_9HYPH</name>
<dbReference type="Gene3D" id="3.30.565.10">
    <property type="entry name" value="Histidine kinase-like ATPase, C-terminal domain"/>
    <property type="match status" value="1"/>
</dbReference>
<evidence type="ECO:0000259" key="12">
    <source>
        <dbReference type="PROSITE" id="PS50112"/>
    </source>
</evidence>
<dbReference type="SUPFAM" id="SSF47384">
    <property type="entry name" value="Homodimeric domain of signal transducing histidine kinase"/>
    <property type="match status" value="1"/>
</dbReference>
<comment type="caution">
    <text evidence="14">The sequence shown here is derived from an EMBL/GenBank/DDBJ whole genome shotgun (WGS) entry which is preliminary data.</text>
</comment>
<dbReference type="PANTHER" id="PTHR43065:SF10">
    <property type="entry name" value="PEROXIDE STRESS-ACTIVATED HISTIDINE KINASE MAK3"/>
    <property type="match status" value="1"/>
</dbReference>
<dbReference type="SUPFAM" id="SSF55874">
    <property type="entry name" value="ATPase domain of HSP90 chaperone/DNA topoisomerase II/histidine kinase"/>
    <property type="match status" value="1"/>
</dbReference>
<dbReference type="SMART" id="SM00091">
    <property type="entry name" value="PAS"/>
    <property type="match status" value="1"/>
</dbReference>
<keyword evidence="8" id="KW-0902">Two-component regulatory system</keyword>
<dbReference type="Pfam" id="PF00512">
    <property type="entry name" value="HisKA"/>
    <property type="match status" value="1"/>
</dbReference>
<dbReference type="Gene3D" id="1.10.287.130">
    <property type="match status" value="1"/>
</dbReference>
<evidence type="ECO:0000256" key="8">
    <source>
        <dbReference type="ARBA" id="ARBA00023012"/>
    </source>
</evidence>
<feature type="domain" description="PAC" evidence="13">
    <location>
        <begin position="390"/>
        <end position="442"/>
    </location>
</feature>
<feature type="domain" description="PAS" evidence="12">
    <location>
        <begin position="314"/>
        <end position="386"/>
    </location>
</feature>
<dbReference type="InterPro" id="IPR003661">
    <property type="entry name" value="HisK_dim/P_dom"/>
</dbReference>
<dbReference type="InterPro" id="IPR036097">
    <property type="entry name" value="HisK_dim/P_sf"/>
</dbReference>
<dbReference type="Pfam" id="PF02518">
    <property type="entry name" value="HATPase_c"/>
    <property type="match status" value="1"/>
</dbReference>
<feature type="transmembrane region" description="Helical" evidence="10">
    <location>
        <begin position="274"/>
        <end position="299"/>
    </location>
</feature>
<keyword evidence="10" id="KW-0472">Membrane</keyword>
<keyword evidence="6 14" id="KW-0418">Kinase</keyword>
<evidence type="ECO:0000256" key="9">
    <source>
        <dbReference type="SAM" id="MobiDB-lite"/>
    </source>
</evidence>
<dbReference type="InterPro" id="IPR036890">
    <property type="entry name" value="HATPase_C_sf"/>
</dbReference>
<evidence type="ECO:0000256" key="10">
    <source>
        <dbReference type="SAM" id="Phobius"/>
    </source>
</evidence>
<keyword evidence="4 14" id="KW-0808">Transferase</keyword>
<dbReference type="Proteomes" id="UP000730739">
    <property type="component" value="Unassembled WGS sequence"/>
</dbReference>
<keyword evidence="10" id="KW-0812">Transmembrane</keyword>
<dbReference type="PROSITE" id="PS50113">
    <property type="entry name" value="PAC"/>
    <property type="match status" value="1"/>
</dbReference>